<name>A0A1F6GQT8_9PROT</name>
<dbReference type="AlphaFoldDB" id="A0A1F6GQT8"/>
<evidence type="ECO:0000313" key="2">
    <source>
        <dbReference type="EMBL" id="OGH00409.1"/>
    </source>
</evidence>
<organism evidence="2 3">
    <name type="scientific">Candidatus Lambdaproteobacteria bacterium RIFOXYD2_FULL_56_26</name>
    <dbReference type="NCBI Taxonomy" id="1817773"/>
    <lineage>
        <taxon>Bacteria</taxon>
        <taxon>Pseudomonadati</taxon>
        <taxon>Pseudomonadota</taxon>
        <taxon>Candidatus Lambdaproteobacteria</taxon>
    </lineage>
</organism>
<comment type="caution">
    <text evidence="2">The sequence shown here is derived from an EMBL/GenBank/DDBJ whole genome shotgun (WGS) entry which is preliminary data.</text>
</comment>
<dbReference type="Proteomes" id="UP000177583">
    <property type="component" value="Unassembled WGS sequence"/>
</dbReference>
<accession>A0A1F6GQT8</accession>
<sequence length="86" mass="9349">MSGMEIHNLQISLAQAPTAQKVVEAQVNGLANQAQFQAAVSQASLIKKPSVVHDLDAADATEPEEDHKEQIKKRAKDGRPHIDIKI</sequence>
<dbReference type="EMBL" id="MFNF01000046">
    <property type="protein sequence ID" value="OGH00409.1"/>
    <property type="molecule type" value="Genomic_DNA"/>
</dbReference>
<feature type="region of interest" description="Disordered" evidence="1">
    <location>
        <begin position="58"/>
        <end position="86"/>
    </location>
</feature>
<proteinExistence type="predicted"/>
<feature type="compositionally biased region" description="Basic and acidic residues" evidence="1">
    <location>
        <begin position="77"/>
        <end position="86"/>
    </location>
</feature>
<evidence type="ECO:0000256" key="1">
    <source>
        <dbReference type="SAM" id="MobiDB-lite"/>
    </source>
</evidence>
<reference evidence="2 3" key="1">
    <citation type="journal article" date="2016" name="Nat. Commun.">
        <title>Thousands of microbial genomes shed light on interconnected biogeochemical processes in an aquifer system.</title>
        <authorList>
            <person name="Anantharaman K."/>
            <person name="Brown C.T."/>
            <person name="Hug L.A."/>
            <person name="Sharon I."/>
            <person name="Castelle C.J."/>
            <person name="Probst A.J."/>
            <person name="Thomas B.C."/>
            <person name="Singh A."/>
            <person name="Wilkins M.J."/>
            <person name="Karaoz U."/>
            <person name="Brodie E.L."/>
            <person name="Williams K.H."/>
            <person name="Hubbard S.S."/>
            <person name="Banfield J.F."/>
        </authorList>
    </citation>
    <scope>NUCLEOTIDE SEQUENCE [LARGE SCALE GENOMIC DNA]</scope>
</reference>
<gene>
    <name evidence="2" type="ORF">A2557_09450</name>
</gene>
<evidence type="ECO:0000313" key="3">
    <source>
        <dbReference type="Proteomes" id="UP000177583"/>
    </source>
</evidence>
<protein>
    <submittedName>
        <fullName evidence="2">Uncharacterized protein</fullName>
    </submittedName>
</protein>